<evidence type="ECO:0000256" key="1">
    <source>
        <dbReference type="SAM" id="SignalP"/>
    </source>
</evidence>
<gene>
    <name evidence="2" type="ORF">BT63DRAFT_428917</name>
</gene>
<dbReference type="EMBL" id="MU004241">
    <property type="protein sequence ID" value="KAF2664965.1"/>
    <property type="molecule type" value="Genomic_DNA"/>
</dbReference>
<keyword evidence="3" id="KW-1185">Reference proteome</keyword>
<organism evidence="2 3">
    <name type="scientific">Microthyrium microscopicum</name>
    <dbReference type="NCBI Taxonomy" id="703497"/>
    <lineage>
        <taxon>Eukaryota</taxon>
        <taxon>Fungi</taxon>
        <taxon>Dikarya</taxon>
        <taxon>Ascomycota</taxon>
        <taxon>Pezizomycotina</taxon>
        <taxon>Dothideomycetes</taxon>
        <taxon>Dothideomycetes incertae sedis</taxon>
        <taxon>Microthyriales</taxon>
        <taxon>Microthyriaceae</taxon>
        <taxon>Microthyrium</taxon>
    </lineage>
</organism>
<sequence length="134" mass="14004">MKGSSYFIAALGLAFNVKATALPNDASACGTLGVMPVPEGLNAFDVRACAEHPLDNVVNLGARDLSAQETCWFGKQVGCTGGYCWKVCDSGGKWCWTAKNGGHGDWWTCAKDNDCQEGGDYACGIGCSKCGCSC</sequence>
<accession>A0A6A6TY10</accession>
<feature type="chain" id="PRO_5025658218" description="IDI-2" evidence="1">
    <location>
        <begin position="22"/>
        <end position="134"/>
    </location>
</feature>
<reference evidence="2" key="1">
    <citation type="journal article" date="2020" name="Stud. Mycol.">
        <title>101 Dothideomycetes genomes: a test case for predicting lifestyles and emergence of pathogens.</title>
        <authorList>
            <person name="Haridas S."/>
            <person name="Albert R."/>
            <person name="Binder M."/>
            <person name="Bloem J."/>
            <person name="Labutti K."/>
            <person name="Salamov A."/>
            <person name="Andreopoulos B."/>
            <person name="Baker S."/>
            <person name="Barry K."/>
            <person name="Bills G."/>
            <person name="Bluhm B."/>
            <person name="Cannon C."/>
            <person name="Castanera R."/>
            <person name="Culley D."/>
            <person name="Daum C."/>
            <person name="Ezra D."/>
            <person name="Gonzalez J."/>
            <person name="Henrissat B."/>
            <person name="Kuo A."/>
            <person name="Liang C."/>
            <person name="Lipzen A."/>
            <person name="Lutzoni F."/>
            <person name="Magnuson J."/>
            <person name="Mondo S."/>
            <person name="Nolan M."/>
            <person name="Ohm R."/>
            <person name="Pangilinan J."/>
            <person name="Park H.-J."/>
            <person name="Ramirez L."/>
            <person name="Alfaro M."/>
            <person name="Sun H."/>
            <person name="Tritt A."/>
            <person name="Yoshinaga Y."/>
            <person name="Zwiers L.-H."/>
            <person name="Turgeon B."/>
            <person name="Goodwin S."/>
            <person name="Spatafora J."/>
            <person name="Crous P."/>
            <person name="Grigoriev I."/>
        </authorList>
    </citation>
    <scope>NUCLEOTIDE SEQUENCE</scope>
    <source>
        <strain evidence="2">CBS 115976</strain>
    </source>
</reference>
<evidence type="ECO:0000313" key="3">
    <source>
        <dbReference type="Proteomes" id="UP000799302"/>
    </source>
</evidence>
<proteinExistence type="predicted"/>
<dbReference type="AlphaFoldDB" id="A0A6A6TY10"/>
<protein>
    <recommendedName>
        <fullName evidence="4">IDI-2</fullName>
    </recommendedName>
</protein>
<dbReference type="OrthoDB" id="3660930at2759"/>
<keyword evidence="1" id="KW-0732">Signal</keyword>
<feature type="signal peptide" evidence="1">
    <location>
        <begin position="1"/>
        <end position="21"/>
    </location>
</feature>
<evidence type="ECO:0000313" key="2">
    <source>
        <dbReference type="EMBL" id="KAF2664965.1"/>
    </source>
</evidence>
<name>A0A6A6TY10_9PEZI</name>
<evidence type="ECO:0008006" key="4">
    <source>
        <dbReference type="Google" id="ProtNLM"/>
    </source>
</evidence>
<dbReference type="Proteomes" id="UP000799302">
    <property type="component" value="Unassembled WGS sequence"/>
</dbReference>